<dbReference type="AlphaFoldDB" id="A0A0P9XPR6"/>
<dbReference type="EMBL" id="LJRC01000112">
    <property type="protein sequence ID" value="KPY37710.1"/>
    <property type="molecule type" value="Genomic_DNA"/>
</dbReference>
<gene>
    <name evidence="1" type="ORF">ALO52_02712</name>
</gene>
<evidence type="ECO:0000313" key="2">
    <source>
        <dbReference type="Proteomes" id="UP000050562"/>
    </source>
</evidence>
<reference evidence="1 2" key="1">
    <citation type="submission" date="2015-09" db="EMBL/GenBank/DDBJ databases">
        <title>Genome announcement of multiple Pseudomonas syringae strains.</title>
        <authorList>
            <person name="Thakur S."/>
            <person name="Wang P.W."/>
            <person name="Gong Y."/>
            <person name="Weir B.S."/>
            <person name="Guttman D.S."/>
        </authorList>
    </citation>
    <scope>NUCLEOTIDE SEQUENCE [LARGE SCALE GENOMIC DNA]</scope>
    <source>
        <strain evidence="1 2">ICMP3956</strain>
    </source>
</reference>
<name>A0A0P9XPR6_9PSED</name>
<evidence type="ECO:0000313" key="1">
    <source>
        <dbReference type="EMBL" id="KPY37710.1"/>
    </source>
</evidence>
<comment type="caution">
    <text evidence="1">The sequence shown here is derived from an EMBL/GenBank/DDBJ whole genome shotgun (WGS) entry which is preliminary data.</text>
</comment>
<dbReference type="Proteomes" id="UP000050562">
    <property type="component" value="Unassembled WGS sequence"/>
</dbReference>
<sequence length="382" mass="41769">MNPIQTRFASVEALRHSEVDVQALKAHGELEVGGKCYQIRAAANDDPTLQCSEKQSKMGRFFKNAGLSGGSGSQSDQIAQVLNDKRASSGPRLIRQGGTRFDPARLNIEEGQSSSAATSVQKNKQPDGRLVNSSLLEWAKKAKSEGVSHVNDIYQIYSKEAPRVKEMPSAEHRACLAHMYKLNGQDNGISIWPQNLDHLHGPVLKRYTKDFMKNDPAAANKYYRIERSGERPDTEDLKARLTVNVKPEFHQAMVDAVVKLTADNTDIIASKVAGPGKIGTTTDAAIFYVGADLSSAQAVVKELKTLLPPDAFINHTPAGMQSLGKGLCYAERVPRDDTSHGMSRARIISSALADTSRLPLEKKLRNAFKTAGYNPDNPAFRL</sequence>
<dbReference type="Pfam" id="PF17914">
    <property type="entry name" value="HopA1"/>
    <property type="match status" value="1"/>
</dbReference>
<protein>
    <submittedName>
        <fullName evidence="1">HopPsyA</fullName>
    </submittedName>
</protein>
<proteinExistence type="predicted"/>
<dbReference type="InterPro" id="IPR040871">
    <property type="entry name" value="HopA1"/>
</dbReference>
<dbReference type="RefSeq" id="WP_057409066.1">
    <property type="nucleotide sequence ID" value="NZ_LJRC01000112.1"/>
</dbReference>
<accession>A0A0P9XPR6</accession>
<dbReference type="Gene3D" id="6.10.20.120">
    <property type="match status" value="1"/>
</dbReference>
<organism evidence="1 2">
    <name type="scientific">Pseudomonas syringae pv. primulae</name>
    <dbReference type="NCBI Taxonomy" id="251707"/>
    <lineage>
        <taxon>Bacteria</taxon>
        <taxon>Pseudomonadati</taxon>
        <taxon>Pseudomonadota</taxon>
        <taxon>Gammaproteobacteria</taxon>
        <taxon>Pseudomonadales</taxon>
        <taxon>Pseudomonadaceae</taxon>
        <taxon>Pseudomonas</taxon>
    </lineage>
</organism>
<dbReference type="PATRIC" id="fig|251707.3.peg.3606"/>